<keyword evidence="9" id="KW-1185">Reference proteome</keyword>
<keyword evidence="6" id="KW-1133">Transmembrane helix</keyword>
<comment type="subcellular location">
    <subcellularLocation>
        <location evidence="1">Cell envelope</location>
    </subcellularLocation>
</comment>
<reference evidence="8" key="1">
    <citation type="submission" date="2021-01" db="EMBL/GenBank/DDBJ databases">
        <title>YIM 132084 draft genome.</title>
        <authorList>
            <person name="An D."/>
        </authorList>
    </citation>
    <scope>NUCLEOTIDE SEQUENCE</scope>
    <source>
        <strain evidence="8">YIM 132084</strain>
    </source>
</reference>
<name>A0A938YJN4_9ACTN</name>
<dbReference type="InterPro" id="IPR007348">
    <property type="entry name" value="CopC_dom"/>
</dbReference>
<evidence type="ECO:0000256" key="6">
    <source>
        <dbReference type="SAM" id="Phobius"/>
    </source>
</evidence>
<organism evidence="8 9">
    <name type="scientific">Nakamurella leprariae</name>
    <dbReference type="NCBI Taxonomy" id="2803911"/>
    <lineage>
        <taxon>Bacteria</taxon>
        <taxon>Bacillati</taxon>
        <taxon>Actinomycetota</taxon>
        <taxon>Actinomycetes</taxon>
        <taxon>Nakamurellales</taxon>
        <taxon>Nakamurellaceae</taxon>
        <taxon>Nakamurella</taxon>
    </lineage>
</organism>
<evidence type="ECO:0000256" key="2">
    <source>
        <dbReference type="ARBA" id="ARBA00022723"/>
    </source>
</evidence>
<feature type="transmembrane region" description="Helical" evidence="6">
    <location>
        <begin position="205"/>
        <end position="228"/>
    </location>
</feature>
<keyword evidence="4" id="KW-0186">Copper</keyword>
<keyword evidence="2" id="KW-0479">Metal-binding</keyword>
<dbReference type="GO" id="GO:0046688">
    <property type="term" value="P:response to copper ion"/>
    <property type="evidence" value="ECO:0007669"/>
    <property type="project" value="InterPro"/>
</dbReference>
<dbReference type="Pfam" id="PF04234">
    <property type="entry name" value="CopC"/>
    <property type="match status" value="1"/>
</dbReference>
<dbReference type="InterPro" id="IPR032694">
    <property type="entry name" value="CopC/D"/>
</dbReference>
<keyword evidence="6" id="KW-0472">Membrane</keyword>
<evidence type="ECO:0000313" key="9">
    <source>
        <dbReference type="Proteomes" id="UP000663792"/>
    </source>
</evidence>
<feature type="domain" description="CopC" evidence="7">
    <location>
        <begin position="57"/>
        <end position="149"/>
    </location>
</feature>
<evidence type="ECO:0000256" key="4">
    <source>
        <dbReference type="ARBA" id="ARBA00023008"/>
    </source>
</evidence>
<evidence type="ECO:0000259" key="7">
    <source>
        <dbReference type="Pfam" id="PF04234"/>
    </source>
</evidence>
<dbReference type="PANTHER" id="PTHR34820">
    <property type="entry name" value="INNER MEMBRANE PROTEIN YEBZ"/>
    <property type="match status" value="1"/>
</dbReference>
<dbReference type="GO" id="GO:0042597">
    <property type="term" value="C:periplasmic space"/>
    <property type="evidence" value="ECO:0007669"/>
    <property type="project" value="InterPro"/>
</dbReference>
<feature type="region of interest" description="Disordered" evidence="5">
    <location>
        <begin position="158"/>
        <end position="197"/>
    </location>
</feature>
<dbReference type="GO" id="GO:0030313">
    <property type="term" value="C:cell envelope"/>
    <property type="evidence" value="ECO:0007669"/>
    <property type="project" value="UniProtKB-SubCell"/>
</dbReference>
<dbReference type="GO" id="GO:0006825">
    <property type="term" value="P:copper ion transport"/>
    <property type="evidence" value="ECO:0007669"/>
    <property type="project" value="InterPro"/>
</dbReference>
<dbReference type="GO" id="GO:0005886">
    <property type="term" value="C:plasma membrane"/>
    <property type="evidence" value="ECO:0007669"/>
    <property type="project" value="TreeGrafter"/>
</dbReference>
<accession>A0A938YJN4</accession>
<feature type="region of interest" description="Disordered" evidence="5">
    <location>
        <begin position="1"/>
        <end position="26"/>
    </location>
</feature>
<dbReference type="PANTHER" id="PTHR34820:SF4">
    <property type="entry name" value="INNER MEMBRANE PROTEIN YEBZ"/>
    <property type="match status" value="1"/>
</dbReference>
<dbReference type="GO" id="GO:0005507">
    <property type="term" value="F:copper ion binding"/>
    <property type="evidence" value="ECO:0007669"/>
    <property type="project" value="InterPro"/>
</dbReference>
<keyword evidence="6" id="KW-0812">Transmembrane</keyword>
<dbReference type="InterPro" id="IPR014755">
    <property type="entry name" value="Cu-Rt/internalin_Ig-like"/>
</dbReference>
<comment type="caution">
    <text evidence="8">The sequence shown here is derived from an EMBL/GenBank/DDBJ whole genome shotgun (WGS) entry which is preliminary data.</text>
</comment>
<proteinExistence type="predicted"/>
<evidence type="ECO:0000256" key="1">
    <source>
        <dbReference type="ARBA" id="ARBA00004196"/>
    </source>
</evidence>
<evidence type="ECO:0000313" key="8">
    <source>
        <dbReference type="EMBL" id="MBM9469098.1"/>
    </source>
</evidence>
<dbReference type="Proteomes" id="UP000663792">
    <property type="component" value="Unassembled WGS sequence"/>
</dbReference>
<protein>
    <submittedName>
        <fullName evidence="8">Copper resistance protein CopC</fullName>
    </submittedName>
</protein>
<dbReference type="SUPFAM" id="SSF81296">
    <property type="entry name" value="E set domains"/>
    <property type="match status" value="1"/>
</dbReference>
<dbReference type="Gene3D" id="2.60.40.1220">
    <property type="match status" value="1"/>
</dbReference>
<evidence type="ECO:0000256" key="5">
    <source>
        <dbReference type="SAM" id="MobiDB-lite"/>
    </source>
</evidence>
<dbReference type="InterPro" id="IPR014756">
    <property type="entry name" value="Ig_E-set"/>
</dbReference>
<dbReference type="AlphaFoldDB" id="A0A938YJN4"/>
<gene>
    <name evidence="8" type="ORF">JL106_17565</name>
</gene>
<sequence length="237" mass="23297">MPTMTESGVRRADQPAGPRPGGRGGAGAPVRRLLAAVAVLVAALAAPLATALPAAAHNVLVSSDPADGSQLDAPPTSVTLTFDQPVQNFEPVVVVTGPDGQSVDVGTPEVASTSVTATVGALPAAGAYTVAYRIVSADGHPVQGQIGFQLVQTTAPTTDSVTTTAPTSSAPTSSSVSSPSATDPSTTPSTTAAVTPAAQDSSGGLAGWIWVVLAVAAVVVVVAVVLILRRPSGPPRS</sequence>
<keyword evidence="3" id="KW-0732">Signal</keyword>
<evidence type="ECO:0000256" key="3">
    <source>
        <dbReference type="ARBA" id="ARBA00022729"/>
    </source>
</evidence>
<dbReference type="EMBL" id="JAERWK010000023">
    <property type="protein sequence ID" value="MBM9469098.1"/>
    <property type="molecule type" value="Genomic_DNA"/>
</dbReference>